<keyword evidence="4" id="KW-0997">Cell inner membrane</keyword>
<organism evidence="10 11">
    <name type="scientific">Candidatus Accumulibacter vicinus</name>
    <dbReference type="NCBI Taxonomy" id="2954382"/>
    <lineage>
        <taxon>Bacteria</taxon>
        <taxon>Pseudomonadati</taxon>
        <taxon>Pseudomonadota</taxon>
        <taxon>Betaproteobacteria</taxon>
        <taxon>Candidatus Accumulibacter</taxon>
    </lineage>
</organism>
<proteinExistence type="inferred from homology"/>
<keyword evidence="5" id="KW-0812">Transmembrane</keyword>
<evidence type="ECO:0000256" key="3">
    <source>
        <dbReference type="ARBA" id="ARBA00022475"/>
    </source>
</evidence>
<dbReference type="Pfam" id="PF19029">
    <property type="entry name" value="DUF883_C"/>
    <property type="match status" value="1"/>
</dbReference>
<dbReference type="GO" id="GO:0043022">
    <property type="term" value="F:ribosome binding"/>
    <property type="evidence" value="ECO:0007669"/>
    <property type="project" value="InterPro"/>
</dbReference>
<dbReference type="PANTHER" id="PTHR35893">
    <property type="entry name" value="INNER MEMBRANE PROTEIN-RELATED"/>
    <property type="match status" value="1"/>
</dbReference>
<comment type="similarity">
    <text evidence="2">Belongs to the ElaB/YgaM/YqjD family.</text>
</comment>
<dbReference type="Proteomes" id="UP000019812">
    <property type="component" value="Unassembled WGS sequence"/>
</dbReference>
<dbReference type="GO" id="GO:0005886">
    <property type="term" value="C:plasma membrane"/>
    <property type="evidence" value="ECO:0007669"/>
    <property type="project" value="UniProtKB-SubCell"/>
</dbReference>
<evidence type="ECO:0000256" key="1">
    <source>
        <dbReference type="ARBA" id="ARBA00004377"/>
    </source>
</evidence>
<sequence>MSSHLPGTEALTQRNNFYALLSASDFYNLRTSLRFALASSLFLSSSPVRFIMSEVTDLSSASKQKLVSDMKVVVADAEEILRATAGVAGDKMGDLRERIGERLRDAKLRLADAEAALVDRTKAAARATDDFVHENPWRAVGVAAAVGLLLGVIIGRR</sequence>
<protein>
    <recommendedName>
        <fullName evidence="12">DUF883 domain-containing protein</fullName>
    </recommendedName>
</protein>
<feature type="domain" description="DUF883" evidence="9">
    <location>
        <begin position="128"/>
        <end position="157"/>
    </location>
</feature>
<comment type="caution">
    <text evidence="10">The sequence shown here is derived from an EMBL/GenBank/DDBJ whole genome shotgun (WGS) entry which is preliminary data.</text>
</comment>
<comment type="subcellular location">
    <subcellularLocation>
        <location evidence="1">Cell inner membrane</location>
        <topology evidence="1">Single-pass membrane protein</topology>
    </subcellularLocation>
</comment>
<evidence type="ECO:0000313" key="11">
    <source>
        <dbReference type="Proteomes" id="UP000019812"/>
    </source>
</evidence>
<dbReference type="STRING" id="1457154.CAPSK01_000172"/>
<evidence type="ECO:0000259" key="9">
    <source>
        <dbReference type="Pfam" id="PF19029"/>
    </source>
</evidence>
<evidence type="ECO:0000259" key="8">
    <source>
        <dbReference type="Pfam" id="PF05957"/>
    </source>
</evidence>
<dbReference type="AlphaFoldDB" id="A0A084Y615"/>
<evidence type="ECO:0000256" key="5">
    <source>
        <dbReference type="ARBA" id="ARBA00022692"/>
    </source>
</evidence>
<name>A0A084Y615_9PROT</name>
<evidence type="ECO:0000256" key="4">
    <source>
        <dbReference type="ARBA" id="ARBA00022519"/>
    </source>
</evidence>
<dbReference type="Pfam" id="PF05957">
    <property type="entry name" value="DUF883"/>
    <property type="match status" value="1"/>
</dbReference>
<keyword evidence="3" id="KW-1003">Cell membrane</keyword>
<dbReference type="PANTHER" id="PTHR35893:SF3">
    <property type="entry name" value="INNER MEMBRANE PROTEIN"/>
    <property type="match status" value="1"/>
</dbReference>
<feature type="domain" description="DUF883" evidence="8">
    <location>
        <begin position="65"/>
        <end position="114"/>
    </location>
</feature>
<dbReference type="InterPro" id="IPR010279">
    <property type="entry name" value="YqjD/ElaB"/>
</dbReference>
<evidence type="ECO:0000313" key="10">
    <source>
        <dbReference type="EMBL" id="KFB70159.1"/>
    </source>
</evidence>
<evidence type="ECO:0000256" key="2">
    <source>
        <dbReference type="ARBA" id="ARBA00010423"/>
    </source>
</evidence>
<evidence type="ECO:0000256" key="6">
    <source>
        <dbReference type="ARBA" id="ARBA00022989"/>
    </source>
</evidence>
<keyword evidence="6" id="KW-1133">Transmembrane helix</keyword>
<dbReference type="InterPro" id="IPR043604">
    <property type="entry name" value="DUF883_N"/>
</dbReference>
<evidence type="ECO:0000256" key="7">
    <source>
        <dbReference type="ARBA" id="ARBA00023136"/>
    </source>
</evidence>
<reference evidence="10 11" key="1">
    <citation type="submission" date="2014-07" db="EMBL/GenBank/DDBJ databases">
        <title>Expanding our view of genomic diversity in Candidatus Accumulibacter clades.</title>
        <authorList>
            <person name="Skennerton C.T."/>
            <person name="Barr J.J."/>
            <person name="Slater F.R."/>
            <person name="Bond P.L."/>
            <person name="Tyson G.W."/>
        </authorList>
    </citation>
    <scope>NUCLEOTIDE SEQUENCE [LARGE SCALE GENOMIC DNA]</scope>
    <source>
        <strain evidence="11">SK-01</strain>
    </source>
</reference>
<gene>
    <name evidence="10" type="ORF">CAPSK01_000172</name>
</gene>
<keyword evidence="7" id="KW-0472">Membrane</keyword>
<dbReference type="EMBL" id="JDSS02000004">
    <property type="protein sequence ID" value="KFB70159.1"/>
    <property type="molecule type" value="Genomic_DNA"/>
</dbReference>
<evidence type="ECO:0008006" key="12">
    <source>
        <dbReference type="Google" id="ProtNLM"/>
    </source>
</evidence>
<dbReference type="InterPro" id="IPR043605">
    <property type="entry name" value="DUF883_C"/>
</dbReference>
<accession>A0A084Y615</accession>